<dbReference type="PANTHER" id="PTHR46913">
    <property type="entry name" value="RING-H2 FINGER PROTEIN ATL16"/>
    <property type="match status" value="1"/>
</dbReference>
<dbReference type="AlphaFoldDB" id="J9DM50"/>
<evidence type="ECO:0000256" key="6">
    <source>
        <dbReference type="ARBA" id="ARBA00022771"/>
    </source>
</evidence>
<dbReference type="CDD" id="cd16454">
    <property type="entry name" value="RING-H2_PA-TM-RING"/>
    <property type="match status" value="1"/>
</dbReference>
<evidence type="ECO:0000259" key="11">
    <source>
        <dbReference type="PROSITE" id="PS50089"/>
    </source>
</evidence>
<keyword evidence="7" id="KW-0862">Zinc</keyword>
<evidence type="ECO:0000313" key="12">
    <source>
        <dbReference type="EMBL" id="EJW03670.1"/>
    </source>
</evidence>
<evidence type="ECO:0000256" key="5">
    <source>
        <dbReference type="ARBA" id="ARBA00022723"/>
    </source>
</evidence>
<name>J9DM50_EDHAE</name>
<evidence type="ECO:0000256" key="3">
    <source>
        <dbReference type="ARBA" id="ARBA00022679"/>
    </source>
</evidence>
<dbReference type="Proteomes" id="UP000003163">
    <property type="component" value="Unassembled WGS sequence"/>
</dbReference>
<dbReference type="InParanoid" id="J9DM50"/>
<evidence type="ECO:0000256" key="1">
    <source>
        <dbReference type="ARBA" id="ARBA00004167"/>
    </source>
</evidence>
<evidence type="ECO:0000256" key="4">
    <source>
        <dbReference type="ARBA" id="ARBA00022692"/>
    </source>
</evidence>
<sequence length="267" mass="30837">MPEIFYLTLNLISISFKIPLKGELLQSEFLKGILVPTQLISKSDNLKDLKLASEYLSNKKIIPLINENIIGEDDIQFLIQKGASAFVFVGNDRSISASVPIFYIKPEEYNFLIELINYTENSATNELEYIINSVFQSSMIVSEKYYRKHVLKWQLPMQLPPIVFMIILLSIWTKYGKDEELQRSYNFTDLPYASIKGSYIDSDICSVCHALFADLDMLRILACGHFFHADCIRTWLDRSHDCPLCRKNVYTPTVLNDCVSFNSMYYL</sequence>
<dbReference type="STRING" id="1003232.J9DM50"/>
<dbReference type="SUPFAM" id="SSF57850">
    <property type="entry name" value="RING/U-box"/>
    <property type="match status" value="1"/>
</dbReference>
<dbReference type="PANTHER" id="PTHR46913:SF1">
    <property type="entry name" value="RING-H2 FINGER PROTEIN ATL16"/>
    <property type="match status" value="1"/>
</dbReference>
<comment type="pathway">
    <text evidence="2">Protein modification; protein ubiquitination.</text>
</comment>
<evidence type="ECO:0000256" key="8">
    <source>
        <dbReference type="ARBA" id="ARBA00022989"/>
    </source>
</evidence>
<dbReference type="InterPro" id="IPR044600">
    <property type="entry name" value="ATL1/ATL16-like"/>
</dbReference>
<keyword evidence="8" id="KW-1133">Transmembrane helix</keyword>
<evidence type="ECO:0000256" key="2">
    <source>
        <dbReference type="ARBA" id="ARBA00004906"/>
    </source>
</evidence>
<dbReference type="HOGENOM" id="CLU_1042162_0_0_1"/>
<dbReference type="Gene3D" id="3.30.40.10">
    <property type="entry name" value="Zinc/RING finger domain, C3HC4 (zinc finger)"/>
    <property type="match status" value="1"/>
</dbReference>
<dbReference type="GO" id="GO:0008270">
    <property type="term" value="F:zinc ion binding"/>
    <property type="evidence" value="ECO:0007669"/>
    <property type="project" value="UniProtKB-KW"/>
</dbReference>
<protein>
    <recommendedName>
        <fullName evidence="11">RING-type domain-containing protein</fullName>
    </recommendedName>
</protein>
<dbReference type="InterPro" id="IPR001841">
    <property type="entry name" value="Znf_RING"/>
</dbReference>
<evidence type="ECO:0000256" key="9">
    <source>
        <dbReference type="ARBA" id="ARBA00023136"/>
    </source>
</evidence>
<feature type="domain" description="RING-type" evidence="11">
    <location>
        <begin position="205"/>
        <end position="246"/>
    </location>
</feature>
<evidence type="ECO:0000256" key="7">
    <source>
        <dbReference type="ARBA" id="ARBA00022833"/>
    </source>
</evidence>
<reference evidence="13" key="2">
    <citation type="submission" date="2015-07" db="EMBL/GenBank/DDBJ databases">
        <title>Contrasting host-pathogen interactions and genome evolution in two generalist and specialist microsporidian pathogens of mosquitoes.</title>
        <authorList>
            <consortium name="The Broad Institute Genomics Platform"/>
            <consortium name="The Broad Institute Genome Sequencing Center for Infectious Disease"/>
            <person name="Cuomo C.A."/>
            <person name="Sanscrainte N.D."/>
            <person name="Goldberg J.M."/>
            <person name="Heiman D."/>
            <person name="Young S."/>
            <person name="Zeng Q."/>
            <person name="Becnel J.J."/>
            <person name="Birren B.W."/>
        </authorList>
    </citation>
    <scope>NUCLEOTIDE SEQUENCE [LARGE SCALE GENOMIC DNA]</scope>
    <source>
        <strain evidence="13">USNM 41457</strain>
    </source>
</reference>
<keyword evidence="3" id="KW-0808">Transferase</keyword>
<reference evidence="12 13" key="1">
    <citation type="submission" date="2011-08" db="EMBL/GenBank/DDBJ databases">
        <authorList>
            <person name="Liu Z.J."/>
            <person name="Shi F.L."/>
            <person name="Lu J.Q."/>
            <person name="Li M."/>
            <person name="Wang Z.L."/>
        </authorList>
    </citation>
    <scope>NUCLEOTIDE SEQUENCE [LARGE SCALE GENOMIC DNA]</scope>
    <source>
        <strain evidence="12 13">USNM 41457</strain>
    </source>
</reference>
<dbReference type="OMA" id="ICRINIV"/>
<dbReference type="EMBL" id="AFBI03000032">
    <property type="protein sequence ID" value="EJW03670.1"/>
    <property type="molecule type" value="Genomic_DNA"/>
</dbReference>
<dbReference type="GO" id="GO:0016020">
    <property type="term" value="C:membrane"/>
    <property type="evidence" value="ECO:0007669"/>
    <property type="project" value="UniProtKB-SubCell"/>
</dbReference>
<comment type="caution">
    <text evidence="12">The sequence shown here is derived from an EMBL/GenBank/DDBJ whole genome shotgun (WGS) entry which is preliminary data.</text>
</comment>
<dbReference type="SMART" id="SM00184">
    <property type="entry name" value="RING"/>
    <property type="match status" value="1"/>
</dbReference>
<dbReference type="GO" id="GO:0016740">
    <property type="term" value="F:transferase activity"/>
    <property type="evidence" value="ECO:0007669"/>
    <property type="project" value="UniProtKB-KW"/>
</dbReference>
<keyword evidence="5" id="KW-0479">Metal-binding</keyword>
<keyword evidence="9" id="KW-0472">Membrane</keyword>
<dbReference type="Pfam" id="PF13639">
    <property type="entry name" value="zf-RING_2"/>
    <property type="match status" value="1"/>
</dbReference>
<organism evidence="12 13">
    <name type="scientific">Edhazardia aedis (strain USNM 41457)</name>
    <name type="common">Microsporidian parasite</name>
    <dbReference type="NCBI Taxonomy" id="1003232"/>
    <lineage>
        <taxon>Eukaryota</taxon>
        <taxon>Fungi</taxon>
        <taxon>Fungi incertae sedis</taxon>
        <taxon>Microsporidia</taxon>
        <taxon>Edhazardia</taxon>
    </lineage>
</organism>
<dbReference type="VEuPathDB" id="MicrosporidiaDB:EDEG_02007"/>
<dbReference type="GO" id="GO:0016567">
    <property type="term" value="P:protein ubiquitination"/>
    <property type="evidence" value="ECO:0007669"/>
    <property type="project" value="UniProtKB-UniPathway"/>
</dbReference>
<dbReference type="PROSITE" id="PS50089">
    <property type="entry name" value="ZF_RING_2"/>
    <property type="match status" value="1"/>
</dbReference>
<evidence type="ECO:0000313" key="13">
    <source>
        <dbReference type="Proteomes" id="UP000003163"/>
    </source>
</evidence>
<comment type="subcellular location">
    <subcellularLocation>
        <location evidence="1">Membrane</location>
        <topology evidence="1">Single-pass membrane protein</topology>
    </subcellularLocation>
</comment>
<accession>J9DM50</accession>
<keyword evidence="4" id="KW-0812">Transmembrane</keyword>
<dbReference type="UniPathway" id="UPA00143"/>
<proteinExistence type="predicted"/>
<dbReference type="OrthoDB" id="2193062at2759"/>
<gene>
    <name evidence="12" type="ORF">EDEG_02007</name>
</gene>
<evidence type="ECO:0000256" key="10">
    <source>
        <dbReference type="PROSITE-ProRule" id="PRU00175"/>
    </source>
</evidence>
<keyword evidence="13" id="KW-1185">Reference proteome</keyword>
<dbReference type="InterPro" id="IPR013083">
    <property type="entry name" value="Znf_RING/FYVE/PHD"/>
</dbReference>
<keyword evidence="6 10" id="KW-0863">Zinc-finger</keyword>